<feature type="compositionally biased region" description="Low complexity" evidence="1">
    <location>
        <begin position="236"/>
        <end position="245"/>
    </location>
</feature>
<feature type="region of interest" description="Disordered" evidence="1">
    <location>
        <begin position="216"/>
        <end position="281"/>
    </location>
</feature>
<accession>A0A367ZTJ4</accession>
<keyword evidence="2" id="KW-0472">Membrane</keyword>
<dbReference type="Proteomes" id="UP000252355">
    <property type="component" value="Unassembled WGS sequence"/>
</dbReference>
<reference evidence="5 6" key="1">
    <citation type="submission" date="2018-05" db="EMBL/GenBank/DDBJ databases">
        <title>A metagenomic window into the 2 km-deep terrestrial subsurface aquifer revealed taxonomically and functionally diverse microbial community comprising novel uncultured bacterial lineages.</title>
        <authorList>
            <person name="Kadnikov V.V."/>
            <person name="Mardanov A.V."/>
            <person name="Beletsky A.V."/>
            <person name="Banks D."/>
            <person name="Pimenov N.V."/>
            <person name="Frank Y.A."/>
            <person name="Karnachuk O.V."/>
            <person name="Ravin N.V."/>
        </authorList>
    </citation>
    <scope>NUCLEOTIDE SEQUENCE [LARGE SCALE GENOMIC DNA]</scope>
    <source>
        <strain evidence="5">BY5</strain>
    </source>
</reference>
<organism evidence="5 6">
    <name type="scientific">Candidatus Ozemobacter sibiricus</name>
    <dbReference type="NCBI Taxonomy" id="2268124"/>
    <lineage>
        <taxon>Bacteria</taxon>
        <taxon>Candidatus Ozemobacteria</taxon>
        <taxon>Candidatus Ozemobacterales</taxon>
        <taxon>Candidatus Ozemobacteraceae</taxon>
        <taxon>Candidatus Ozemobacter</taxon>
    </lineage>
</organism>
<feature type="domain" description="Guanylate cyclase" evidence="3">
    <location>
        <begin position="960"/>
        <end position="1086"/>
    </location>
</feature>
<dbReference type="PROSITE" id="PS50885">
    <property type="entry name" value="HAMP"/>
    <property type="match status" value="1"/>
</dbReference>
<comment type="caution">
    <text evidence="5">The sequence shown here is derived from an EMBL/GenBank/DDBJ whole genome shotgun (WGS) entry which is preliminary data.</text>
</comment>
<evidence type="ECO:0000313" key="5">
    <source>
        <dbReference type="EMBL" id="RCK81167.1"/>
    </source>
</evidence>
<dbReference type="InterPro" id="IPR050697">
    <property type="entry name" value="Adenylyl/Guanylyl_Cyclase_3/4"/>
</dbReference>
<keyword evidence="2" id="KW-0812">Transmembrane</keyword>
<feature type="region of interest" description="Disordered" evidence="1">
    <location>
        <begin position="693"/>
        <end position="767"/>
    </location>
</feature>
<dbReference type="Gene3D" id="6.10.340.10">
    <property type="match status" value="1"/>
</dbReference>
<dbReference type="PANTHER" id="PTHR43081">
    <property type="entry name" value="ADENYLATE CYCLASE, TERMINAL-DIFFERENTIATION SPECIFIC-RELATED"/>
    <property type="match status" value="1"/>
</dbReference>
<dbReference type="SMART" id="SM00304">
    <property type="entry name" value="HAMP"/>
    <property type="match status" value="1"/>
</dbReference>
<dbReference type="PROSITE" id="PS50125">
    <property type="entry name" value="GUANYLATE_CYCLASE_2"/>
    <property type="match status" value="1"/>
</dbReference>
<dbReference type="Pfam" id="PF00211">
    <property type="entry name" value="Guanylate_cyc"/>
    <property type="match status" value="1"/>
</dbReference>
<dbReference type="InterPro" id="IPR003660">
    <property type="entry name" value="HAMP_dom"/>
</dbReference>
<dbReference type="SUPFAM" id="SSF158472">
    <property type="entry name" value="HAMP domain-like"/>
    <property type="match status" value="1"/>
</dbReference>
<dbReference type="Gene3D" id="3.30.70.1230">
    <property type="entry name" value="Nucleotide cyclase"/>
    <property type="match status" value="1"/>
</dbReference>
<feature type="transmembrane region" description="Helical" evidence="2">
    <location>
        <begin position="398"/>
        <end position="416"/>
    </location>
</feature>
<dbReference type="PANTHER" id="PTHR43081:SF1">
    <property type="entry name" value="ADENYLATE CYCLASE, TERMINAL-DIFFERENTIATION SPECIFIC"/>
    <property type="match status" value="1"/>
</dbReference>
<feature type="domain" description="HAMP" evidence="4">
    <location>
        <begin position="877"/>
        <end position="929"/>
    </location>
</feature>
<proteinExistence type="predicted"/>
<evidence type="ECO:0000256" key="1">
    <source>
        <dbReference type="SAM" id="MobiDB-lite"/>
    </source>
</evidence>
<dbReference type="AlphaFoldDB" id="A0A367ZTJ4"/>
<dbReference type="GO" id="GO:0004016">
    <property type="term" value="F:adenylate cyclase activity"/>
    <property type="evidence" value="ECO:0007669"/>
    <property type="project" value="UniProtKB-ARBA"/>
</dbReference>
<protein>
    <submittedName>
        <fullName evidence="5">Adenylate cyclase</fullName>
    </submittedName>
</protein>
<feature type="transmembrane region" description="Helical" evidence="2">
    <location>
        <begin position="857"/>
        <end position="877"/>
    </location>
</feature>
<evidence type="ECO:0000256" key="2">
    <source>
        <dbReference type="SAM" id="Phobius"/>
    </source>
</evidence>
<feature type="compositionally biased region" description="Low complexity" evidence="1">
    <location>
        <begin position="270"/>
        <end position="279"/>
    </location>
</feature>
<dbReference type="CDD" id="cd07302">
    <property type="entry name" value="CHD"/>
    <property type="match status" value="1"/>
</dbReference>
<sequence>MNPPGSPRPLPSVGIHRSLSLVVSILILTFPLGLLLYQQADQEALARELRREQIIEQAGRRLPIEQGAAQTSEQLRRLLQAWSSAAERAAGRPGVSPRRVRAALVRLHQQILHWQMPPHDAWVIEVGSETARVVWAHRGGPGFRDRRLLEPFARWAAGQDDGAASLARRLTRELGAAIALNPFQRQAWQRRPRPLHVPGRRLLLYWDVCGPVPPPVAGPEKPADTPASPARPPRPASTDPEAPASPDRPPPPFPPRQDERRGPAPGLTEPSSPLRSSPGRPRPAPVRWVLVVRLDLARVPPAFGATLLARDWPETDSGIAFLPTRRGGPFVASRFFRARPALFERLRRAARGGRMLPAVSEIDDVLLCLGPDVPEFPYRAVLGTPLDLGGSHRSLGRLLLLTLAGLLWCSGLFLLVERQVFGRGPALSVRWHLVGTFLLVAILPLAGALGPGRRFIADRQRVERRLLAATMSEDLDRLDAGTRLFHARLIRQMRNLAEASATVAAFRALEQTASEGAPTAGPTTGDRDPAIRYLGDLARRMVAGFCDDDLLNTMLLVGPMGFVAQWDKVPVARTTAGPTENVLAILVQDMLPQVSPTLTFRRPSAAAQPDGSGLTLAGQVKEAFLGAVLDTLGPGVFTAYFHYPLGVAELPMEIARLYRISRLLRWDGVIRYALSWVWSDSIVDRPHLQAALLPRGGPPASSSARPADHHLPADRPPGRRPLPPPVAPRDSASPVPAVPTAEPRIEAAPAKPAPPAPRRDPATGPAFTGLFAIDSSRRIATGTLGHESFPDGLEAFPTLISLIKAVQHLRAPLRQFVEAEQRLYEARPGRYASRFLLAGHRSTSHLAVDRATQERSALFLGLIMLLLAILVSVRAAAHFLEPLGALLQGLARIRAGDFQVTLDAERGDEFGALGSAFNLMARKLQEGKLLGRFVSSSVRKAIDDSAFQARARQGMTTEVTVLFSSLTGFEEFEARARPDEIFQRLGLHLEAIDRAVQQHGGEIDKVMGEKILVLFVHETCGGGPGAVAAALAVARDLRAALAEAGLPPPVIGINTGPAVYGIIGAQGVRLDLTAIGDTVNLAARLATLAHTTGGSQVVIGGASLALAGPGVPAQRLPFRHVKGKTQQIEAFLLG</sequence>
<evidence type="ECO:0000259" key="3">
    <source>
        <dbReference type="PROSITE" id="PS50125"/>
    </source>
</evidence>
<feature type="compositionally biased region" description="Basic and acidic residues" evidence="1">
    <location>
        <begin position="706"/>
        <end position="717"/>
    </location>
</feature>
<dbReference type="SUPFAM" id="SSF55073">
    <property type="entry name" value="Nucleotide cyclase"/>
    <property type="match status" value="1"/>
</dbReference>
<evidence type="ECO:0000313" key="6">
    <source>
        <dbReference type="Proteomes" id="UP000252355"/>
    </source>
</evidence>
<feature type="compositionally biased region" description="Pro residues" evidence="1">
    <location>
        <begin position="246"/>
        <end position="255"/>
    </location>
</feature>
<dbReference type="CDD" id="cd06225">
    <property type="entry name" value="HAMP"/>
    <property type="match status" value="1"/>
</dbReference>
<dbReference type="InterPro" id="IPR029787">
    <property type="entry name" value="Nucleotide_cyclase"/>
</dbReference>
<dbReference type="InterPro" id="IPR001054">
    <property type="entry name" value="A/G_cyclase"/>
</dbReference>
<name>A0A367ZTJ4_9BACT</name>
<gene>
    <name evidence="5" type="ORF">OZSIB_2544</name>
</gene>
<dbReference type="GO" id="GO:0009190">
    <property type="term" value="P:cyclic nucleotide biosynthetic process"/>
    <property type="evidence" value="ECO:0007669"/>
    <property type="project" value="InterPro"/>
</dbReference>
<dbReference type="EMBL" id="QOQW01000003">
    <property type="protein sequence ID" value="RCK81167.1"/>
    <property type="molecule type" value="Genomic_DNA"/>
</dbReference>
<evidence type="ECO:0000259" key="4">
    <source>
        <dbReference type="PROSITE" id="PS50885"/>
    </source>
</evidence>
<feature type="compositionally biased region" description="Low complexity" evidence="1">
    <location>
        <begin position="218"/>
        <end position="228"/>
    </location>
</feature>
<dbReference type="GO" id="GO:0035556">
    <property type="term" value="P:intracellular signal transduction"/>
    <property type="evidence" value="ECO:0007669"/>
    <property type="project" value="InterPro"/>
</dbReference>
<feature type="transmembrane region" description="Helical" evidence="2">
    <location>
        <begin position="431"/>
        <end position="451"/>
    </location>
</feature>
<keyword evidence="2" id="KW-1133">Transmembrane helix</keyword>
<dbReference type="Pfam" id="PF00672">
    <property type="entry name" value="HAMP"/>
    <property type="match status" value="1"/>
</dbReference>
<feature type="transmembrane region" description="Helical" evidence="2">
    <location>
        <begin position="20"/>
        <end position="37"/>
    </location>
</feature>
<dbReference type="SMART" id="SM00044">
    <property type="entry name" value="CYCc"/>
    <property type="match status" value="1"/>
</dbReference>
<dbReference type="GO" id="GO:0016020">
    <property type="term" value="C:membrane"/>
    <property type="evidence" value="ECO:0007669"/>
    <property type="project" value="InterPro"/>
</dbReference>